<dbReference type="OMA" id="IRTHKLH"/>
<dbReference type="KEGG" id="mmar:MODMU_2364"/>
<reference evidence="2 3" key="1">
    <citation type="journal article" date="2012" name="J. Bacteriol.">
        <title>Genome Sequence of Radiation-Resistant Modestobacter marinus Strain BC501, a Representative Actinobacterium That Thrives on Calcareous Stone Surfaces.</title>
        <authorList>
            <person name="Normand P."/>
            <person name="Gury J."/>
            <person name="Pujic P."/>
            <person name="Chouaia B."/>
            <person name="Crotti E."/>
            <person name="Brusetti L."/>
            <person name="Daffonchio D."/>
            <person name="Vacherie B."/>
            <person name="Barbe V."/>
            <person name="Medigue C."/>
            <person name="Calteau A."/>
            <person name="Ghodhbane-Gtari F."/>
            <person name="Essoussi I."/>
            <person name="Nouioui I."/>
            <person name="Abbassi-Ghozzi I."/>
            <person name="Gtari M."/>
        </authorList>
    </citation>
    <scope>NUCLEOTIDE SEQUENCE [LARGE SCALE GENOMIC DNA]</scope>
    <source>
        <strain evidence="3">BC 501</strain>
    </source>
</reference>
<sequence length="231" mass="25616">MTASAADEVLVGATCAIPRWDARQVDEERAAYLDRVLIGGREPAQISVVDYDARWPTRFREIAERLRRALTGDVVGVEHIGSTSVPGLAAKPIIDVLLTVADVDDEAAYVPALESAGFLLRVREPGHRMVRTPTRDVHVHVYEPGRQEVRDYLDLRDWLRVDAADRELYAATKRTLAEQQWDDMNDYADAKTELVHDVLTRARAWRAGAIAPRASRQPPGTVDPPDGASTA</sequence>
<keyword evidence="3" id="KW-1185">Reference proteome</keyword>
<dbReference type="STRING" id="477641.MODMU_2364"/>
<evidence type="ECO:0000313" key="3">
    <source>
        <dbReference type="Proteomes" id="UP000006461"/>
    </source>
</evidence>
<dbReference type="eggNOG" id="COG2320">
    <property type="taxonomic scope" value="Bacteria"/>
</dbReference>
<proteinExistence type="predicted"/>
<protein>
    <recommendedName>
        <fullName evidence="4">GrpB family protein</fullName>
    </recommendedName>
</protein>
<dbReference type="PATRIC" id="fig|477641.3.peg.2253"/>
<dbReference type="PANTHER" id="PTHR34822:SF1">
    <property type="entry name" value="GRPB FAMILY PROTEIN"/>
    <property type="match status" value="1"/>
</dbReference>
<dbReference type="Gene3D" id="3.30.460.10">
    <property type="entry name" value="Beta Polymerase, domain 2"/>
    <property type="match status" value="1"/>
</dbReference>
<dbReference type="AlphaFoldDB" id="I4EWN3"/>
<dbReference type="PANTHER" id="PTHR34822">
    <property type="entry name" value="GRPB DOMAIN PROTEIN (AFU_ORTHOLOGUE AFUA_1G01530)"/>
    <property type="match status" value="1"/>
</dbReference>
<organism evidence="2 3">
    <name type="scientific">Modestobacter italicus (strain DSM 44449 / CECT 9708 / BC 501)</name>
    <dbReference type="NCBI Taxonomy" id="2732864"/>
    <lineage>
        <taxon>Bacteria</taxon>
        <taxon>Bacillati</taxon>
        <taxon>Actinomycetota</taxon>
        <taxon>Actinomycetes</taxon>
        <taxon>Geodermatophilales</taxon>
        <taxon>Geodermatophilaceae</taxon>
        <taxon>Modestobacter</taxon>
    </lineage>
</organism>
<dbReference type="InterPro" id="IPR007344">
    <property type="entry name" value="GrpB/CoaE"/>
</dbReference>
<gene>
    <name evidence="2" type="ordered locus">MODMU_2364</name>
</gene>
<name>I4EWN3_MODI5</name>
<dbReference type="Proteomes" id="UP000006461">
    <property type="component" value="Chromosome"/>
</dbReference>
<dbReference type="HOGENOM" id="CLU_086407_1_1_11"/>
<evidence type="ECO:0000313" key="2">
    <source>
        <dbReference type="EMBL" id="CCH87796.1"/>
    </source>
</evidence>
<dbReference type="OrthoDB" id="9812943at2"/>
<dbReference type="InterPro" id="IPR043519">
    <property type="entry name" value="NT_sf"/>
</dbReference>
<accession>I4EWN3</accession>
<evidence type="ECO:0000256" key="1">
    <source>
        <dbReference type="SAM" id="MobiDB-lite"/>
    </source>
</evidence>
<evidence type="ECO:0008006" key="4">
    <source>
        <dbReference type="Google" id="ProtNLM"/>
    </source>
</evidence>
<dbReference type="Pfam" id="PF04229">
    <property type="entry name" value="GrpB"/>
    <property type="match status" value="1"/>
</dbReference>
<feature type="region of interest" description="Disordered" evidence="1">
    <location>
        <begin position="210"/>
        <end position="231"/>
    </location>
</feature>
<dbReference type="EMBL" id="FO203431">
    <property type="protein sequence ID" value="CCH87796.1"/>
    <property type="molecule type" value="Genomic_DNA"/>
</dbReference>
<dbReference type="SUPFAM" id="SSF81301">
    <property type="entry name" value="Nucleotidyltransferase"/>
    <property type="match status" value="1"/>
</dbReference>